<dbReference type="PANTHER" id="PTHR37299:SF3">
    <property type="entry name" value="STAGE 0 SPORULATION PROTEIN A HOMOLOG"/>
    <property type="match status" value="1"/>
</dbReference>
<evidence type="ECO:0000256" key="7">
    <source>
        <dbReference type="PROSITE-ProRule" id="PRU00169"/>
    </source>
</evidence>
<protein>
    <recommendedName>
        <fullName evidence="1">Stage 0 sporulation protein A homolog</fullName>
    </recommendedName>
</protein>
<dbReference type="Proteomes" id="UP000823842">
    <property type="component" value="Unassembled WGS sequence"/>
</dbReference>
<keyword evidence="7" id="KW-0597">Phosphoprotein</keyword>
<organism evidence="10 11">
    <name type="scientific">Candidatus Blautia faecavium</name>
    <dbReference type="NCBI Taxonomy" id="2838487"/>
    <lineage>
        <taxon>Bacteria</taxon>
        <taxon>Bacillati</taxon>
        <taxon>Bacillota</taxon>
        <taxon>Clostridia</taxon>
        <taxon>Lachnospirales</taxon>
        <taxon>Lachnospiraceae</taxon>
        <taxon>Blautia</taxon>
    </lineage>
</organism>
<comment type="caution">
    <text evidence="10">The sequence shown here is derived from an EMBL/GenBank/DDBJ whole genome shotgun (WGS) entry which is preliminary data.</text>
</comment>
<keyword evidence="3" id="KW-0902">Two-component regulatory system</keyword>
<feature type="domain" description="HTH LytTR-type" evidence="9">
    <location>
        <begin position="153"/>
        <end position="244"/>
    </location>
</feature>
<dbReference type="GO" id="GO:0003677">
    <property type="term" value="F:DNA binding"/>
    <property type="evidence" value="ECO:0007669"/>
    <property type="project" value="UniProtKB-KW"/>
</dbReference>
<keyword evidence="2" id="KW-0963">Cytoplasm</keyword>
<evidence type="ECO:0000313" key="11">
    <source>
        <dbReference type="Proteomes" id="UP000823842"/>
    </source>
</evidence>
<dbReference type="InterPro" id="IPR046947">
    <property type="entry name" value="LytR-like"/>
</dbReference>
<dbReference type="Gene3D" id="2.40.50.1020">
    <property type="entry name" value="LytTr DNA-binding domain"/>
    <property type="match status" value="1"/>
</dbReference>
<reference evidence="10" key="1">
    <citation type="journal article" date="2021" name="PeerJ">
        <title>Extensive microbial diversity within the chicken gut microbiome revealed by metagenomics and culture.</title>
        <authorList>
            <person name="Gilroy R."/>
            <person name="Ravi A."/>
            <person name="Getino M."/>
            <person name="Pursley I."/>
            <person name="Horton D.L."/>
            <person name="Alikhan N.F."/>
            <person name="Baker D."/>
            <person name="Gharbi K."/>
            <person name="Hall N."/>
            <person name="Watson M."/>
            <person name="Adriaenssens E.M."/>
            <person name="Foster-Nyarko E."/>
            <person name="Jarju S."/>
            <person name="Secka A."/>
            <person name="Antonio M."/>
            <person name="Oren A."/>
            <person name="Chaudhuri R.R."/>
            <person name="La Ragione R."/>
            <person name="Hildebrand F."/>
            <person name="Pallen M.J."/>
        </authorList>
    </citation>
    <scope>NUCLEOTIDE SEQUENCE</scope>
    <source>
        <strain evidence="10">ChiSjej1B19-5720</strain>
    </source>
</reference>
<evidence type="ECO:0000256" key="3">
    <source>
        <dbReference type="ARBA" id="ARBA00023012"/>
    </source>
</evidence>
<evidence type="ECO:0000256" key="1">
    <source>
        <dbReference type="ARBA" id="ARBA00018672"/>
    </source>
</evidence>
<proteinExistence type="predicted"/>
<evidence type="ECO:0000259" key="8">
    <source>
        <dbReference type="PROSITE" id="PS50110"/>
    </source>
</evidence>
<dbReference type="PANTHER" id="PTHR37299">
    <property type="entry name" value="TRANSCRIPTIONAL REGULATOR-RELATED"/>
    <property type="match status" value="1"/>
</dbReference>
<feature type="domain" description="Response regulatory" evidence="8">
    <location>
        <begin position="3"/>
        <end position="124"/>
    </location>
</feature>
<evidence type="ECO:0000259" key="9">
    <source>
        <dbReference type="PROSITE" id="PS50930"/>
    </source>
</evidence>
<dbReference type="PROSITE" id="PS50930">
    <property type="entry name" value="HTH_LYTTR"/>
    <property type="match status" value="1"/>
</dbReference>
<dbReference type="AlphaFoldDB" id="A0A9D2LVA3"/>
<gene>
    <name evidence="10" type="ORF">IAA06_14185</name>
</gene>
<comment type="function">
    <text evidence="6">Required for high-level post-exponential phase expression of a series of secreted proteins.</text>
</comment>
<evidence type="ECO:0000256" key="5">
    <source>
        <dbReference type="ARBA" id="ARBA00024867"/>
    </source>
</evidence>
<evidence type="ECO:0000256" key="6">
    <source>
        <dbReference type="ARBA" id="ARBA00037164"/>
    </source>
</evidence>
<comment type="function">
    <text evidence="5">May play the central regulatory role in sporulation. It may be an element of the effector pathway responsible for the activation of sporulation genes in response to nutritional stress. Spo0A may act in concert with spo0H (a sigma factor) to control the expression of some genes that are critical to the sporulation process.</text>
</comment>
<keyword evidence="4" id="KW-0010">Activator</keyword>
<dbReference type="InterPro" id="IPR011006">
    <property type="entry name" value="CheY-like_superfamily"/>
</dbReference>
<sequence length="244" mass="28118">MLQIYICDDDPTIRGQIEDVVRKQILIHGYDMEIAKIAGDPEEILKFASQGGVYFLDVELKGASLDGFELGRQIRMRDNGATIIYITAFGDLAFRTFQYHIEALDYIVKDNEEKMQASICGCLTELVQRLESQGKRGDREYYTIRFMDTLRQIPIDEIYYFETSPRAHKVILYTEKEILEFPGKLSEIQAALGARFFRSHRAFLVNLDQVEELLLKENTVIMKNQGRCLVARNMKSKLLGLLSE</sequence>
<dbReference type="SMART" id="SM00448">
    <property type="entry name" value="REC"/>
    <property type="match status" value="1"/>
</dbReference>
<dbReference type="Pfam" id="PF04397">
    <property type="entry name" value="LytTR"/>
    <property type="match status" value="1"/>
</dbReference>
<dbReference type="InterPro" id="IPR001789">
    <property type="entry name" value="Sig_transdc_resp-reg_receiver"/>
</dbReference>
<reference evidence="10" key="2">
    <citation type="submission" date="2021-04" db="EMBL/GenBank/DDBJ databases">
        <authorList>
            <person name="Gilroy R."/>
        </authorList>
    </citation>
    <scope>NUCLEOTIDE SEQUENCE</scope>
    <source>
        <strain evidence="10">ChiSjej1B19-5720</strain>
    </source>
</reference>
<dbReference type="InterPro" id="IPR007492">
    <property type="entry name" value="LytTR_DNA-bd_dom"/>
</dbReference>
<dbReference type="GO" id="GO:0000156">
    <property type="term" value="F:phosphorelay response regulator activity"/>
    <property type="evidence" value="ECO:0007669"/>
    <property type="project" value="InterPro"/>
</dbReference>
<dbReference type="Pfam" id="PF00072">
    <property type="entry name" value="Response_reg"/>
    <property type="match status" value="1"/>
</dbReference>
<dbReference type="EMBL" id="DWYZ01000272">
    <property type="protein sequence ID" value="HJB29918.1"/>
    <property type="molecule type" value="Genomic_DNA"/>
</dbReference>
<dbReference type="SUPFAM" id="SSF52172">
    <property type="entry name" value="CheY-like"/>
    <property type="match status" value="1"/>
</dbReference>
<name>A0A9D2LVA3_9FIRM</name>
<evidence type="ECO:0000256" key="4">
    <source>
        <dbReference type="ARBA" id="ARBA00023159"/>
    </source>
</evidence>
<feature type="modified residue" description="4-aspartylphosphate" evidence="7">
    <location>
        <position position="57"/>
    </location>
</feature>
<evidence type="ECO:0000256" key="2">
    <source>
        <dbReference type="ARBA" id="ARBA00022490"/>
    </source>
</evidence>
<dbReference type="SMART" id="SM00850">
    <property type="entry name" value="LytTR"/>
    <property type="match status" value="1"/>
</dbReference>
<accession>A0A9D2LVA3</accession>
<keyword evidence="10" id="KW-0238">DNA-binding</keyword>
<dbReference type="PROSITE" id="PS50110">
    <property type="entry name" value="RESPONSE_REGULATORY"/>
    <property type="match status" value="1"/>
</dbReference>
<dbReference type="Gene3D" id="3.40.50.2300">
    <property type="match status" value="1"/>
</dbReference>
<evidence type="ECO:0000313" key="10">
    <source>
        <dbReference type="EMBL" id="HJB29918.1"/>
    </source>
</evidence>